<accession>A0A7X6MIF2</accession>
<dbReference type="Proteomes" id="UP000553209">
    <property type="component" value="Unassembled WGS sequence"/>
</dbReference>
<dbReference type="AlphaFoldDB" id="A0A7X6MIF2"/>
<evidence type="ECO:0000313" key="4">
    <source>
        <dbReference type="EMBL" id="NKZ00066.1"/>
    </source>
</evidence>
<evidence type="ECO:0000256" key="1">
    <source>
        <dbReference type="SAM" id="MobiDB-lite"/>
    </source>
</evidence>
<protein>
    <recommendedName>
        <fullName evidence="6">Trypsin-like peptidase domain-containing protein</fullName>
    </recommendedName>
</protein>
<feature type="domain" description="vWA-MoxR associated protein C-terminal" evidence="3">
    <location>
        <begin position="367"/>
        <end position="610"/>
    </location>
</feature>
<dbReference type="InterPro" id="IPR009003">
    <property type="entry name" value="Peptidase_S1_PA"/>
</dbReference>
<evidence type="ECO:0000259" key="3">
    <source>
        <dbReference type="Pfam" id="PF20028"/>
    </source>
</evidence>
<dbReference type="EMBL" id="JAAXPG010000020">
    <property type="protein sequence ID" value="NKZ00066.1"/>
    <property type="molecule type" value="Genomic_DNA"/>
</dbReference>
<dbReference type="InterPro" id="IPR045453">
    <property type="entry name" value="VMAP-M8"/>
</dbReference>
<dbReference type="InterPro" id="IPR045450">
    <property type="entry name" value="VMAP_C"/>
</dbReference>
<comment type="caution">
    <text evidence="4">The sequence shown here is derived from an EMBL/GenBank/DDBJ whole genome shotgun (WGS) entry which is preliminary data.</text>
</comment>
<dbReference type="Pfam" id="PF20028">
    <property type="entry name" value="VMAP-C"/>
    <property type="match status" value="1"/>
</dbReference>
<dbReference type="Pfam" id="PF19969">
    <property type="entry name" value="VMAP-M8"/>
    <property type="match status" value="1"/>
</dbReference>
<dbReference type="SUPFAM" id="SSF50494">
    <property type="entry name" value="Trypsin-like serine proteases"/>
    <property type="match status" value="1"/>
</dbReference>
<evidence type="ECO:0000313" key="5">
    <source>
        <dbReference type="Proteomes" id="UP000553209"/>
    </source>
</evidence>
<reference evidence="4 5" key="1">
    <citation type="submission" date="2020-04" db="EMBL/GenBank/DDBJ databases">
        <title>MicrobeNet Type strains.</title>
        <authorList>
            <person name="Nicholson A.C."/>
        </authorList>
    </citation>
    <scope>NUCLEOTIDE SEQUENCE [LARGE SCALE GENOMIC DNA]</scope>
    <source>
        <strain evidence="4 5">ATCC 23612</strain>
    </source>
</reference>
<feature type="domain" description="vWA-MoxR associated protein middle region 8" evidence="2">
    <location>
        <begin position="242"/>
        <end position="339"/>
    </location>
</feature>
<dbReference type="RefSeq" id="WP_061080208.1">
    <property type="nucleotide sequence ID" value="NZ_JAAXPG010000020.1"/>
</dbReference>
<gene>
    <name evidence="4" type="ORF">HGB44_20685</name>
</gene>
<proteinExistence type="predicted"/>
<evidence type="ECO:0008006" key="6">
    <source>
        <dbReference type="Google" id="ProtNLM"/>
    </source>
</evidence>
<keyword evidence="5" id="KW-1185">Reference proteome</keyword>
<name>A0A7X6MIF2_9ACTN</name>
<evidence type="ECO:0000259" key="2">
    <source>
        <dbReference type="Pfam" id="PF19969"/>
    </source>
</evidence>
<organism evidence="4 5">
    <name type="scientific">Nocardiopsis alborubida</name>
    <dbReference type="NCBI Taxonomy" id="146802"/>
    <lineage>
        <taxon>Bacteria</taxon>
        <taxon>Bacillati</taxon>
        <taxon>Actinomycetota</taxon>
        <taxon>Actinomycetes</taxon>
        <taxon>Streptosporangiales</taxon>
        <taxon>Nocardiopsidaceae</taxon>
        <taxon>Nocardiopsis</taxon>
    </lineage>
</organism>
<sequence>MSGPASGFSWRARLSVMVERGGEEAEEPLGAAFLVGSRHVVTCAHNLEGLGEETDVHVCFPLPGRNGVHRFARIAVRADWRGGEPDVAVLELDEDTDIRPALLASPHALLPPGVGPATGHGRIEVSALGFPTSAAGGTSPDGRSPEPVFNDHDGTVLDLFTRQDKHLTQDRWQVTLASGDPGTISHGYSGAGAYLTGAWWRGWEEDDRHVVGMISTGDRRVRGRSGTMIPLSAIGRVWEEIDDHIDLGWFTPDARRRLRRIVTGLGDEVDFRGVHGLCFPHFQHDPVDVTPATPWQWVRHTAEKGLSGDREGDLGAFLRRVHASLPPDRGDGLRTWLEEYCGTGSADPEAPSYVTVTAHRLLYDDTYTVTLRREDEGVPGASLELAEVPEDGLQDSVEPHLNALLLGYDRHDANTLFEFVVPVPLFHSGFELWKLTTFQQITDRYPVVVSASELHTTLFQGAEPSSDDAGNAFHRNAALRERWNALQARGKAGAQVLTCVGTTDRMTTKRRLNARADKQALVHSTRARFPQIEGALDAGVPIMLLPRRACDHDDHDGCSGARRAGQLRHLVEGTPFDKLADRVRHVRRQALGEEGEDHCGHELSLIVNDPGRIGRNTEPPMYMGSEDPA</sequence>
<feature type="region of interest" description="Disordered" evidence="1">
    <location>
        <begin position="610"/>
        <end position="629"/>
    </location>
</feature>